<dbReference type="EMBL" id="MEKH01000011">
    <property type="protein sequence ID" value="ODO00332.1"/>
    <property type="molecule type" value="Genomic_DNA"/>
</dbReference>
<dbReference type="AlphaFoldDB" id="A0A1E3JK65"/>
<evidence type="ECO:0000313" key="3">
    <source>
        <dbReference type="Proteomes" id="UP000095149"/>
    </source>
</evidence>
<dbReference type="Proteomes" id="UP000095149">
    <property type="component" value="Unassembled WGS sequence"/>
</dbReference>
<gene>
    <name evidence="2" type="ORF">I350_06965</name>
</gene>
<protein>
    <submittedName>
        <fullName evidence="2">Uncharacterized protein</fullName>
    </submittedName>
</protein>
<evidence type="ECO:0000313" key="2">
    <source>
        <dbReference type="EMBL" id="ODO00332.1"/>
    </source>
</evidence>
<organism evidence="2 3">
    <name type="scientific">Cryptococcus amylolentus CBS 6273</name>
    <dbReference type="NCBI Taxonomy" id="1296118"/>
    <lineage>
        <taxon>Eukaryota</taxon>
        <taxon>Fungi</taxon>
        <taxon>Dikarya</taxon>
        <taxon>Basidiomycota</taxon>
        <taxon>Agaricomycotina</taxon>
        <taxon>Tremellomycetes</taxon>
        <taxon>Tremellales</taxon>
        <taxon>Cryptococcaceae</taxon>
        <taxon>Cryptococcus</taxon>
    </lineage>
</organism>
<feature type="region of interest" description="Disordered" evidence="1">
    <location>
        <begin position="24"/>
        <end position="117"/>
    </location>
</feature>
<feature type="compositionally biased region" description="Low complexity" evidence="1">
    <location>
        <begin position="84"/>
        <end position="97"/>
    </location>
</feature>
<feature type="compositionally biased region" description="Low complexity" evidence="1">
    <location>
        <begin position="67"/>
        <end position="77"/>
    </location>
</feature>
<comment type="caution">
    <text evidence="2">The sequence shown here is derived from an EMBL/GenBank/DDBJ whole genome shotgun (WGS) entry which is preliminary data.</text>
</comment>
<proteinExistence type="predicted"/>
<reference evidence="2 3" key="1">
    <citation type="submission" date="2016-06" db="EMBL/GenBank/DDBJ databases">
        <title>Evolution of pathogenesis and genome organization in the Tremellales.</title>
        <authorList>
            <person name="Cuomo C."/>
            <person name="Litvintseva A."/>
            <person name="Heitman J."/>
            <person name="Chen Y."/>
            <person name="Sun S."/>
            <person name="Springer D."/>
            <person name="Dromer F."/>
            <person name="Young S."/>
            <person name="Zeng Q."/>
            <person name="Chapman S."/>
            <person name="Gujja S."/>
            <person name="Saif S."/>
            <person name="Birren B."/>
        </authorList>
    </citation>
    <scope>NUCLEOTIDE SEQUENCE [LARGE SCALE GENOMIC DNA]</scope>
    <source>
        <strain evidence="2 3">CBS 6273</strain>
    </source>
</reference>
<feature type="compositionally biased region" description="Low complexity" evidence="1">
    <location>
        <begin position="38"/>
        <end position="56"/>
    </location>
</feature>
<accession>A0A1E3JK65</accession>
<sequence length="133" mass="14246">MPRVDLPLDIQQGLDPLFLQALQSFGDSSGDEGDDLLDPTGLDLPPLPDHISIPDSSSEDEGDDLLDPTGLDLPPLDHISIPDSGSEGDSSHKSSGGLSPHASRDGGDDDFSSPWEPVVKMRLEPKLLIWRVI</sequence>
<name>A0A1E3JK65_9TREE</name>
<evidence type="ECO:0000256" key="1">
    <source>
        <dbReference type="SAM" id="MobiDB-lite"/>
    </source>
</evidence>
<feature type="compositionally biased region" description="Acidic residues" evidence="1">
    <location>
        <begin position="57"/>
        <end position="66"/>
    </location>
</feature>